<dbReference type="AlphaFoldDB" id="A0A915HHD5"/>
<proteinExistence type="predicted"/>
<accession>A0A915HHD5</accession>
<protein>
    <submittedName>
        <fullName evidence="2">Uncharacterized protein</fullName>
    </submittedName>
</protein>
<dbReference type="WBParaSite" id="nRc.2.0.1.t00849-RA">
    <property type="protein sequence ID" value="nRc.2.0.1.t00849-RA"/>
    <property type="gene ID" value="nRc.2.0.1.g00849"/>
</dbReference>
<name>A0A915HHD5_ROMCU</name>
<reference evidence="2" key="1">
    <citation type="submission" date="2022-11" db="UniProtKB">
        <authorList>
            <consortium name="WormBaseParasite"/>
        </authorList>
    </citation>
    <scope>IDENTIFICATION</scope>
</reference>
<organism evidence="1 2">
    <name type="scientific">Romanomermis culicivorax</name>
    <name type="common">Nematode worm</name>
    <dbReference type="NCBI Taxonomy" id="13658"/>
    <lineage>
        <taxon>Eukaryota</taxon>
        <taxon>Metazoa</taxon>
        <taxon>Ecdysozoa</taxon>
        <taxon>Nematoda</taxon>
        <taxon>Enoplea</taxon>
        <taxon>Dorylaimia</taxon>
        <taxon>Mermithida</taxon>
        <taxon>Mermithoidea</taxon>
        <taxon>Mermithidae</taxon>
        <taxon>Romanomermis</taxon>
    </lineage>
</organism>
<evidence type="ECO:0000313" key="1">
    <source>
        <dbReference type="Proteomes" id="UP000887565"/>
    </source>
</evidence>
<evidence type="ECO:0000313" key="2">
    <source>
        <dbReference type="WBParaSite" id="nRc.2.0.1.t00849-RA"/>
    </source>
</evidence>
<sequence>MLPVQLKLQKILTPLVHYAAKNYFFGAKLSIHPRNNRLANADFTPFVMYEFCKECTKKMDKKGCYPSEVLNATKPTLVPPKPWGLKCFAGASKKYKNGYCAGTSTGGPALRAAWLDSVPDFGLWENFVEPDQWSAYHRSKEQK</sequence>
<keyword evidence="1" id="KW-1185">Reference proteome</keyword>
<dbReference type="Proteomes" id="UP000887565">
    <property type="component" value="Unplaced"/>
</dbReference>